<protein>
    <recommendedName>
        <fullName evidence="6">Myb-like domain-containing protein</fullName>
    </recommendedName>
</protein>
<keyword evidence="5" id="KW-1185">Reference proteome</keyword>
<evidence type="ECO:0000313" key="5">
    <source>
        <dbReference type="Proteomes" id="UP000028524"/>
    </source>
</evidence>
<feature type="compositionally biased region" description="Low complexity" evidence="1">
    <location>
        <begin position="222"/>
        <end position="238"/>
    </location>
</feature>
<reference evidence="4 5" key="1">
    <citation type="journal article" date="2014" name="BMC Genomics">
        <title>Comparative genome sequencing reveals chemotype-specific gene clusters in the toxigenic black mold Stachybotrys.</title>
        <authorList>
            <person name="Semeiks J."/>
            <person name="Borek D."/>
            <person name="Otwinowski Z."/>
            <person name="Grishin N.V."/>
        </authorList>
    </citation>
    <scope>NUCLEOTIDE SEQUENCE [LARGE SCALE GENOMIC DNA]</scope>
    <source>
        <strain evidence="4 5">IBT 40285</strain>
    </source>
</reference>
<dbReference type="InParanoid" id="A0A084Q9B4"/>
<dbReference type="InterPro" id="IPR009057">
    <property type="entry name" value="Homeodomain-like_sf"/>
</dbReference>
<dbReference type="SUPFAM" id="SSF46689">
    <property type="entry name" value="Homeodomain-like"/>
    <property type="match status" value="2"/>
</dbReference>
<dbReference type="GO" id="GO:0000278">
    <property type="term" value="P:mitotic cell cycle"/>
    <property type="evidence" value="ECO:0007669"/>
    <property type="project" value="TreeGrafter"/>
</dbReference>
<dbReference type="CDD" id="cd00167">
    <property type="entry name" value="SANT"/>
    <property type="match status" value="2"/>
</dbReference>
<dbReference type="EMBL" id="KL660914">
    <property type="protein sequence ID" value="KFA60549.1"/>
    <property type="molecule type" value="Genomic_DNA"/>
</dbReference>
<feature type="region of interest" description="Disordered" evidence="1">
    <location>
        <begin position="222"/>
        <end position="248"/>
    </location>
</feature>
<dbReference type="GO" id="GO:0000978">
    <property type="term" value="F:RNA polymerase II cis-regulatory region sequence-specific DNA binding"/>
    <property type="evidence" value="ECO:0007669"/>
    <property type="project" value="TreeGrafter"/>
</dbReference>
<feature type="domain" description="Myb-like" evidence="2">
    <location>
        <begin position="60"/>
        <end position="128"/>
    </location>
</feature>
<feature type="region of interest" description="Disordered" evidence="1">
    <location>
        <begin position="117"/>
        <end position="165"/>
    </location>
</feature>
<dbReference type="Gene3D" id="1.10.10.60">
    <property type="entry name" value="Homeodomain-like"/>
    <property type="match status" value="2"/>
</dbReference>
<dbReference type="GO" id="GO:0005634">
    <property type="term" value="C:nucleus"/>
    <property type="evidence" value="ECO:0007669"/>
    <property type="project" value="TreeGrafter"/>
</dbReference>
<name>A0A084Q9B4_STAC4</name>
<dbReference type="PROSITE" id="PS50090">
    <property type="entry name" value="MYB_LIKE"/>
    <property type="match status" value="2"/>
</dbReference>
<evidence type="ECO:0008006" key="6">
    <source>
        <dbReference type="Google" id="ProtNLM"/>
    </source>
</evidence>
<accession>A0A084Q9B4</accession>
<gene>
    <name evidence="4" type="ORF">S40285_10551</name>
</gene>
<dbReference type="Pfam" id="PF00249">
    <property type="entry name" value="Myb_DNA-binding"/>
    <property type="match status" value="1"/>
</dbReference>
<evidence type="ECO:0000259" key="3">
    <source>
        <dbReference type="PROSITE" id="PS51294"/>
    </source>
</evidence>
<dbReference type="PANTHER" id="PTHR45614">
    <property type="entry name" value="MYB PROTEIN-RELATED"/>
    <property type="match status" value="1"/>
</dbReference>
<evidence type="ECO:0000259" key="2">
    <source>
        <dbReference type="PROSITE" id="PS50090"/>
    </source>
</evidence>
<dbReference type="InterPro" id="IPR050560">
    <property type="entry name" value="MYB_TF"/>
</dbReference>
<dbReference type="GO" id="GO:0000981">
    <property type="term" value="F:DNA-binding transcription factor activity, RNA polymerase II-specific"/>
    <property type="evidence" value="ECO:0007669"/>
    <property type="project" value="TreeGrafter"/>
</dbReference>
<dbReference type="OrthoDB" id="2143914at2759"/>
<evidence type="ECO:0000256" key="1">
    <source>
        <dbReference type="SAM" id="MobiDB-lite"/>
    </source>
</evidence>
<feature type="compositionally biased region" description="Low complexity" evidence="1">
    <location>
        <begin position="139"/>
        <end position="151"/>
    </location>
</feature>
<dbReference type="InterPro" id="IPR001005">
    <property type="entry name" value="SANT/Myb"/>
</dbReference>
<organism evidence="4 5">
    <name type="scientific">Stachybotrys chlorohalonatus (strain IBT 40285)</name>
    <dbReference type="NCBI Taxonomy" id="1283841"/>
    <lineage>
        <taxon>Eukaryota</taxon>
        <taxon>Fungi</taxon>
        <taxon>Dikarya</taxon>
        <taxon>Ascomycota</taxon>
        <taxon>Pezizomycotina</taxon>
        <taxon>Sordariomycetes</taxon>
        <taxon>Hypocreomycetidae</taxon>
        <taxon>Hypocreales</taxon>
        <taxon>Stachybotryaceae</taxon>
        <taxon>Stachybotrys</taxon>
    </lineage>
</organism>
<sequence>MDTVERRIPKRWTDAEDNVLYREARSQLANGQVKDWNRIAAKLPGRTNKDCRKRWINKVCGSLKKGVWDEDEDERLREAVRVHGQNAADDEFLVTLVQAHGRDWKLLHEQEFPTRSRNELKNRYSTLMRKPSTANGGESRSSCSAPSPVSRILDETPQQPAEGETGPVLAEAGAENSTYQNNPDTQMQWEDTKADGMLIDTWVDSLGADWMQHMGTPFSGSPASAILSSSDGSSSSGSTMAVDKTGAQQPETLAPTAVMKSSKDINDAMHNSSPLQWPSGASDAAAQSTFFPLDHTGTSEWTPADSTLVMETHLQQSPMVLTSGRQDSIHEALGAERLLARSNSALKRISLTVDQCDANTLEDLLSCVKKLKGKVKLEIDV</sequence>
<dbReference type="SMART" id="SM00717">
    <property type="entry name" value="SANT"/>
    <property type="match status" value="2"/>
</dbReference>
<dbReference type="PANTHER" id="PTHR45614:SF199">
    <property type="entry name" value="MYB-LIKE TRANSCRIPTION FACTOR (EUROFUNG)-RELATED"/>
    <property type="match status" value="1"/>
</dbReference>
<feature type="domain" description="Myb-like" evidence="2">
    <location>
        <begin position="11"/>
        <end position="59"/>
    </location>
</feature>
<dbReference type="PROSITE" id="PS51294">
    <property type="entry name" value="HTH_MYB"/>
    <property type="match status" value="1"/>
</dbReference>
<dbReference type="HOGENOM" id="CLU_035738_1_0_1"/>
<dbReference type="STRING" id="1283841.A0A084Q9B4"/>
<dbReference type="Proteomes" id="UP000028524">
    <property type="component" value="Unassembled WGS sequence"/>
</dbReference>
<dbReference type="AlphaFoldDB" id="A0A084Q9B4"/>
<feature type="domain" description="HTH myb-type" evidence="3">
    <location>
        <begin position="34"/>
        <end position="63"/>
    </location>
</feature>
<proteinExistence type="predicted"/>
<dbReference type="GO" id="GO:0045944">
    <property type="term" value="P:positive regulation of transcription by RNA polymerase II"/>
    <property type="evidence" value="ECO:0007669"/>
    <property type="project" value="TreeGrafter"/>
</dbReference>
<dbReference type="Pfam" id="PF13921">
    <property type="entry name" value="Myb_DNA-bind_6"/>
    <property type="match status" value="1"/>
</dbReference>
<evidence type="ECO:0000313" key="4">
    <source>
        <dbReference type="EMBL" id="KFA60549.1"/>
    </source>
</evidence>
<dbReference type="InterPro" id="IPR017930">
    <property type="entry name" value="Myb_dom"/>
</dbReference>